<sequence length="445" mass="48061">MQQFAKGIIKMIKENIAVEIVNKRKEFVVQGVSNGCLAVAREAKGSTIIDTEGNAWIDFASAIGTLNVGHSHPKVVAAVQAQVEKFLHPGFNVIMYDSYIKLAEKLVEITPGTHDKQVILLNSGAEAVENAVKIARKYTKKQGIVAFTNGYHGRTNLTMGMTSKVKPYKFEFGPFAPEIYKAPFPYVYRKPEGLTDEQYVDFIIEQFHDFFVSTIAPEMVACVVMEPVQGEGGFIVPPKKFVQAVANFCKENNIVLIADEIQTGFARTGSLFAIEQFDVVPDLMTVSKSLAAGLPLSGVVGRKEIMEVSTPGELGGTYAGSPVACEAALAVIDIIEEENLCAASEAIGAKLEAHLETYKAKYSFIGDIRRLGAMVAVELVGDNKVPNKEAATAIAQYANANGLLLLTAGIKGNVIRFLTPLVITDEELAQGLAILDDAFANYGGK</sequence>
<evidence type="ECO:0000256" key="6">
    <source>
        <dbReference type="ARBA" id="ARBA00012912"/>
    </source>
</evidence>
<dbReference type="InterPro" id="IPR015424">
    <property type="entry name" value="PyrdxlP-dep_Trfase"/>
</dbReference>
<comment type="catalytic activity">
    <reaction evidence="14">
        <text>4-aminobutanoate + 2-oxoglutarate = succinate semialdehyde + L-glutamate</text>
        <dbReference type="Rhea" id="RHEA:23352"/>
        <dbReference type="ChEBI" id="CHEBI:16810"/>
        <dbReference type="ChEBI" id="CHEBI:29985"/>
        <dbReference type="ChEBI" id="CHEBI:57706"/>
        <dbReference type="ChEBI" id="CHEBI:59888"/>
        <dbReference type="EC" id="2.6.1.19"/>
    </reaction>
</comment>
<dbReference type="Gene3D" id="3.90.1150.10">
    <property type="entry name" value="Aspartate Aminotransferase, domain 1"/>
    <property type="match status" value="1"/>
</dbReference>
<dbReference type="InterPro" id="IPR004632">
    <property type="entry name" value="4NH2But_aminotransferase_bac"/>
</dbReference>
<dbReference type="GO" id="GO:0034386">
    <property type="term" value="F:4-aminobutyrate:2-oxoglutarate transaminase activity"/>
    <property type="evidence" value="ECO:0007669"/>
    <property type="project" value="UniProtKB-EC"/>
</dbReference>
<evidence type="ECO:0000313" key="18">
    <source>
        <dbReference type="Proteomes" id="UP001172743"/>
    </source>
</evidence>
<dbReference type="PANTHER" id="PTHR11986">
    <property type="entry name" value="AMINOTRANSFERASE CLASS III"/>
    <property type="match status" value="1"/>
</dbReference>
<evidence type="ECO:0000256" key="14">
    <source>
        <dbReference type="ARBA" id="ARBA00048021"/>
    </source>
</evidence>
<evidence type="ECO:0000256" key="16">
    <source>
        <dbReference type="RuleBase" id="RU003560"/>
    </source>
</evidence>
<dbReference type="EC" id="2.6.1.22" evidence="5"/>
<dbReference type="EMBL" id="JAUHTQ010000003">
    <property type="protein sequence ID" value="MDN4493058.1"/>
    <property type="molecule type" value="Genomic_DNA"/>
</dbReference>
<dbReference type="NCBIfam" id="TIGR00700">
    <property type="entry name" value="GABAtrnsam"/>
    <property type="match status" value="1"/>
</dbReference>
<dbReference type="RefSeq" id="WP_301137537.1">
    <property type="nucleotide sequence ID" value="NZ_JAUHTQ010000003.1"/>
</dbReference>
<comment type="caution">
    <text evidence="17">The sequence shown here is derived from an EMBL/GenBank/DDBJ whole genome shotgun (WGS) entry which is preliminary data.</text>
</comment>
<dbReference type="PIRSF" id="PIRSF000521">
    <property type="entry name" value="Transaminase_4ab_Lys_Orn"/>
    <property type="match status" value="1"/>
</dbReference>
<evidence type="ECO:0000313" key="17">
    <source>
        <dbReference type="EMBL" id="MDN4493058.1"/>
    </source>
</evidence>
<evidence type="ECO:0000256" key="12">
    <source>
        <dbReference type="ARBA" id="ARBA00030857"/>
    </source>
</evidence>
<dbReference type="PANTHER" id="PTHR11986:SF58">
    <property type="entry name" value="LEUCINE_METHIONINE RACEMASE"/>
    <property type="match status" value="1"/>
</dbReference>
<dbReference type="Gene3D" id="3.40.640.10">
    <property type="entry name" value="Type I PLP-dependent aspartate aminotransferase-like (Major domain)"/>
    <property type="match status" value="1"/>
</dbReference>
<protein>
    <recommendedName>
        <fullName evidence="12">(S)-3-amino-2-methylpropionate transaminase</fullName>
        <ecNumber evidence="6">2.6.1.19</ecNumber>
        <ecNumber evidence="5">2.6.1.22</ecNumber>
    </recommendedName>
    <alternativeName>
        <fullName evidence="13">GABA aminotransferase</fullName>
    </alternativeName>
    <alternativeName>
        <fullName evidence="11">Gamma-amino-N-butyrate transaminase</fullName>
    </alternativeName>
    <alternativeName>
        <fullName evidence="15">Glutamate:succinic semialdehyde transaminase</fullName>
    </alternativeName>
    <alternativeName>
        <fullName evidence="10">L-AIBAT</fullName>
    </alternativeName>
</protein>
<dbReference type="InterPro" id="IPR015422">
    <property type="entry name" value="PyrdxlP-dep_Trfase_small"/>
</dbReference>
<evidence type="ECO:0000256" key="11">
    <source>
        <dbReference type="ARBA" id="ARBA00030204"/>
    </source>
</evidence>
<dbReference type="CDD" id="cd00610">
    <property type="entry name" value="OAT_like"/>
    <property type="match status" value="1"/>
</dbReference>
<evidence type="ECO:0000256" key="15">
    <source>
        <dbReference type="ARBA" id="ARBA00050054"/>
    </source>
</evidence>
<dbReference type="InterPro" id="IPR050103">
    <property type="entry name" value="Class-III_PLP-dep_AT"/>
</dbReference>
<dbReference type="InterPro" id="IPR049704">
    <property type="entry name" value="Aminotrans_3_PPA_site"/>
</dbReference>
<evidence type="ECO:0000256" key="10">
    <source>
        <dbReference type="ARBA" id="ARBA00029760"/>
    </source>
</evidence>
<comment type="similarity">
    <text evidence="4 16">Belongs to the class-III pyridoxal-phosphate-dependent aminotransferase family.</text>
</comment>
<accession>A0ABT8GNR1</accession>
<proteinExistence type="inferred from homology"/>
<evidence type="ECO:0000256" key="9">
    <source>
        <dbReference type="ARBA" id="ARBA00022898"/>
    </source>
</evidence>
<evidence type="ECO:0000256" key="7">
    <source>
        <dbReference type="ARBA" id="ARBA00022576"/>
    </source>
</evidence>
<evidence type="ECO:0000256" key="8">
    <source>
        <dbReference type="ARBA" id="ARBA00022679"/>
    </source>
</evidence>
<dbReference type="InterPro" id="IPR015421">
    <property type="entry name" value="PyrdxlP-dep_Trfase_major"/>
</dbReference>
<dbReference type="EC" id="2.6.1.19" evidence="6"/>
<evidence type="ECO:0000256" key="3">
    <source>
        <dbReference type="ARBA" id="ARBA00005176"/>
    </source>
</evidence>
<evidence type="ECO:0000256" key="2">
    <source>
        <dbReference type="ARBA" id="ARBA00001933"/>
    </source>
</evidence>
<evidence type="ECO:0000256" key="4">
    <source>
        <dbReference type="ARBA" id="ARBA00008954"/>
    </source>
</evidence>
<organism evidence="17 18">
    <name type="scientific">Ureibacillus aquaedulcis</name>
    <dbReference type="NCBI Taxonomy" id="3058421"/>
    <lineage>
        <taxon>Bacteria</taxon>
        <taxon>Bacillati</taxon>
        <taxon>Bacillota</taxon>
        <taxon>Bacilli</taxon>
        <taxon>Bacillales</taxon>
        <taxon>Caryophanaceae</taxon>
        <taxon>Ureibacillus</taxon>
    </lineage>
</organism>
<evidence type="ECO:0000256" key="13">
    <source>
        <dbReference type="ARBA" id="ARBA00031787"/>
    </source>
</evidence>
<comment type="pathway">
    <text evidence="3">Amino-acid degradation; 4-aminobutanoate degradation.</text>
</comment>
<dbReference type="SUPFAM" id="SSF53383">
    <property type="entry name" value="PLP-dependent transferases"/>
    <property type="match status" value="1"/>
</dbReference>
<keyword evidence="18" id="KW-1185">Reference proteome</keyword>
<reference evidence="17" key="1">
    <citation type="submission" date="2023-07" db="EMBL/GenBank/DDBJ databases">
        <title>Ureibacillus sp. isolated from freshwater well.</title>
        <authorList>
            <person name="Kirdat K."/>
            <person name="Bhatt A."/>
            <person name="Teware R."/>
            <person name="Bhavsar Y."/>
            <person name="Yadav A."/>
        </authorList>
    </citation>
    <scope>NUCLEOTIDE SEQUENCE</scope>
    <source>
        <strain evidence="17">BA0131</strain>
    </source>
</reference>
<gene>
    <name evidence="17" type="primary">gabT</name>
    <name evidence="17" type="ORF">QYB95_05845</name>
</gene>
<evidence type="ECO:0000256" key="5">
    <source>
        <dbReference type="ARBA" id="ARBA00012876"/>
    </source>
</evidence>
<comment type="catalytic activity">
    <reaction evidence="1">
        <text>(S)-3-amino-2-methylpropanoate + 2-oxoglutarate = 2-methyl-3-oxopropanoate + L-glutamate</text>
        <dbReference type="Rhea" id="RHEA:13993"/>
        <dbReference type="ChEBI" id="CHEBI:16810"/>
        <dbReference type="ChEBI" id="CHEBI:29985"/>
        <dbReference type="ChEBI" id="CHEBI:57700"/>
        <dbReference type="ChEBI" id="CHEBI:58655"/>
        <dbReference type="EC" id="2.6.1.22"/>
    </reaction>
</comment>
<evidence type="ECO:0000256" key="1">
    <source>
        <dbReference type="ARBA" id="ARBA00001750"/>
    </source>
</evidence>
<dbReference type="PROSITE" id="PS00600">
    <property type="entry name" value="AA_TRANSFER_CLASS_3"/>
    <property type="match status" value="1"/>
</dbReference>
<keyword evidence="8 17" id="KW-0808">Transferase</keyword>
<dbReference type="Proteomes" id="UP001172743">
    <property type="component" value="Unassembled WGS sequence"/>
</dbReference>
<dbReference type="Pfam" id="PF00202">
    <property type="entry name" value="Aminotran_3"/>
    <property type="match status" value="1"/>
</dbReference>
<comment type="cofactor">
    <cofactor evidence="2">
        <name>pyridoxal 5'-phosphate</name>
        <dbReference type="ChEBI" id="CHEBI:597326"/>
    </cofactor>
</comment>
<keyword evidence="7 17" id="KW-0032">Aminotransferase</keyword>
<dbReference type="NCBIfam" id="NF005376">
    <property type="entry name" value="PRK06918.1"/>
    <property type="match status" value="1"/>
</dbReference>
<name>A0ABT8GNR1_9BACL</name>
<dbReference type="InterPro" id="IPR005814">
    <property type="entry name" value="Aminotrans_3"/>
</dbReference>
<keyword evidence="9 16" id="KW-0663">Pyridoxal phosphate</keyword>